<comment type="caution">
    <text evidence="1">The sequence shown here is derived from an EMBL/GenBank/DDBJ whole genome shotgun (WGS) entry which is preliminary data.</text>
</comment>
<accession>A0A9P7W1T8</accession>
<gene>
    <name evidence="1" type="ORF">BT62DRAFT_925953</name>
</gene>
<evidence type="ECO:0000313" key="1">
    <source>
        <dbReference type="EMBL" id="KAG7451771.1"/>
    </source>
</evidence>
<dbReference type="AlphaFoldDB" id="A0A9P7W1T8"/>
<keyword evidence="2" id="KW-1185">Reference proteome</keyword>
<feature type="non-terminal residue" evidence="1">
    <location>
        <position position="1"/>
    </location>
</feature>
<dbReference type="GeneID" id="66107212"/>
<evidence type="ECO:0000313" key="2">
    <source>
        <dbReference type="Proteomes" id="UP000812287"/>
    </source>
</evidence>
<organism evidence="1 2">
    <name type="scientific">Guyanagaster necrorhizus</name>
    <dbReference type="NCBI Taxonomy" id="856835"/>
    <lineage>
        <taxon>Eukaryota</taxon>
        <taxon>Fungi</taxon>
        <taxon>Dikarya</taxon>
        <taxon>Basidiomycota</taxon>
        <taxon>Agaricomycotina</taxon>
        <taxon>Agaricomycetes</taxon>
        <taxon>Agaricomycetidae</taxon>
        <taxon>Agaricales</taxon>
        <taxon>Marasmiineae</taxon>
        <taxon>Physalacriaceae</taxon>
        <taxon>Guyanagaster</taxon>
    </lineage>
</organism>
<name>A0A9P7W1T8_9AGAR</name>
<sequence length="63" mass="7455">DGNSTYLHTYLRKFFLSAEQASVAAIKSNRAFTPLYPNDRLTSARYRVRTKSWIELERKKEMQ</sequence>
<dbReference type="RefSeq" id="XP_043045271.1">
    <property type="nucleotide sequence ID" value="XM_043184915.1"/>
</dbReference>
<protein>
    <submittedName>
        <fullName evidence="1">Uncharacterized protein</fullName>
    </submittedName>
</protein>
<dbReference type="EMBL" id="MU250524">
    <property type="protein sequence ID" value="KAG7451771.1"/>
    <property type="molecule type" value="Genomic_DNA"/>
</dbReference>
<reference evidence="1" key="1">
    <citation type="submission" date="2020-11" db="EMBL/GenBank/DDBJ databases">
        <title>Adaptations for nitrogen fixation in a non-lichenized fungal sporocarp promotes dispersal by wood-feeding termites.</title>
        <authorList>
            <consortium name="DOE Joint Genome Institute"/>
            <person name="Koch R.A."/>
            <person name="Yoon G."/>
            <person name="Arayal U."/>
            <person name="Lail K."/>
            <person name="Amirebrahimi M."/>
            <person name="Labutti K."/>
            <person name="Lipzen A."/>
            <person name="Riley R."/>
            <person name="Barry K."/>
            <person name="Henrissat B."/>
            <person name="Grigoriev I.V."/>
            <person name="Herr J.R."/>
            <person name="Aime M.C."/>
        </authorList>
    </citation>
    <scope>NUCLEOTIDE SEQUENCE</scope>
    <source>
        <strain evidence="1">MCA 3950</strain>
    </source>
</reference>
<proteinExistence type="predicted"/>
<dbReference type="Proteomes" id="UP000812287">
    <property type="component" value="Unassembled WGS sequence"/>
</dbReference>